<evidence type="ECO:0000313" key="3">
    <source>
        <dbReference type="Proteomes" id="UP001163731"/>
    </source>
</evidence>
<reference evidence="2" key="1">
    <citation type="submission" date="2022-10" db="EMBL/GenBank/DDBJ databases">
        <title>Chryseobacterium babae sp. nov. isolated from the gut of the beetle Oryctes rhinoceros, and Chryseobacterium kimseyorum sp. nov., isolated from a stick insect rearing cage.</title>
        <authorList>
            <person name="Shelomi M."/>
            <person name="Han C.-J."/>
            <person name="Chen W.-M."/>
            <person name="Chen H.-K."/>
            <person name="Liaw S.-J."/>
            <person name="Muhle E."/>
            <person name="Clermont D."/>
        </authorList>
    </citation>
    <scope>NUCLEOTIDE SEQUENCE</scope>
    <source>
        <strain evidence="2">09-1422</strain>
    </source>
</reference>
<evidence type="ECO:0008006" key="4">
    <source>
        <dbReference type="Google" id="ProtNLM"/>
    </source>
</evidence>
<dbReference type="Proteomes" id="UP001163731">
    <property type="component" value="Unassembled WGS sequence"/>
</dbReference>
<evidence type="ECO:0000313" key="2">
    <source>
        <dbReference type="EMBL" id="MCW3167692.1"/>
    </source>
</evidence>
<accession>A0ABT3HV77</accession>
<evidence type="ECO:0000256" key="1">
    <source>
        <dbReference type="SAM" id="Phobius"/>
    </source>
</evidence>
<gene>
    <name evidence="2" type="ORF">OMO38_04040</name>
</gene>
<keyword evidence="1" id="KW-0812">Transmembrane</keyword>
<sequence length="408" mass="47352">MKKKYITAIIVLVLLTGIYFLLFHQNRSLKFIPENADVVILVDTKKAKRQYIFSVLTHPSKWFEGDKKDKNKISISDSGVKIPDFLQIFHLKNSKFSNYYTILELDDFQKFCTLLKQNQFINKGAQGYVKDHYVVYVNKKYAVIGTSNDEFIYIADFLKKNPSNKNTSADRFIKGSLGSLSLISGKDIQNFDINLNDDEIEIKNEKNSADFNSMISDLHKKAQFFVAELDSENIGKISAVFKENITESTSVNHLKMSADLVEVNDTIVSYGYDDNFNEIEKVTYQKIIQPNYEIFLQTSNPDKTWNYFRHKKWINAQSQFTAIPFQPNTISQNKNTISIKSVGKFAKLNEIKNQNFVFIRNNALLYSSFKFLNNSVLRDVEYVFYGNKSSDYTVKIKFKKEKYPLILR</sequence>
<keyword evidence="3" id="KW-1185">Reference proteome</keyword>
<proteinExistence type="predicted"/>
<comment type="caution">
    <text evidence="2">The sequence shown here is derived from an EMBL/GenBank/DDBJ whole genome shotgun (WGS) entry which is preliminary data.</text>
</comment>
<keyword evidence="1" id="KW-0472">Membrane</keyword>
<organism evidence="2 3">
    <name type="scientific">Chryseobacterium kimseyorum</name>
    <dbReference type="NCBI Taxonomy" id="2984028"/>
    <lineage>
        <taxon>Bacteria</taxon>
        <taxon>Pseudomonadati</taxon>
        <taxon>Bacteroidota</taxon>
        <taxon>Flavobacteriia</taxon>
        <taxon>Flavobacteriales</taxon>
        <taxon>Weeksellaceae</taxon>
        <taxon>Chryseobacterium group</taxon>
        <taxon>Chryseobacterium</taxon>
    </lineage>
</organism>
<name>A0ABT3HV77_9FLAO</name>
<dbReference type="RefSeq" id="WP_264748937.1">
    <property type="nucleotide sequence ID" value="NZ_JAPDHW010000002.1"/>
</dbReference>
<dbReference type="EMBL" id="JAPDHW010000002">
    <property type="protein sequence ID" value="MCW3167692.1"/>
    <property type="molecule type" value="Genomic_DNA"/>
</dbReference>
<feature type="transmembrane region" description="Helical" evidence="1">
    <location>
        <begin position="6"/>
        <end position="23"/>
    </location>
</feature>
<protein>
    <recommendedName>
        <fullName evidence="4">DUF4340 domain-containing protein</fullName>
    </recommendedName>
</protein>
<keyword evidence="1" id="KW-1133">Transmembrane helix</keyword>